<sequence>MSNSPRELYFTKDFKRDFKKQAVLIGTSPEYIEVMHCLLNRKELPAKYRDHALTGDWSLFRDCHIKNDLVLIYRLIEDELHLIRINSHSEIFG</sequence>
<reference evidence="3 4" key="1">
    <citation type="submission" date="2017-02" db="EMBL/GenBank/DDBJ databases">
        <title>Draft genome sequence of Haemophilus felis CCUG 31170 type strain.</title>
        <authorList>
            <person name="Engstrom-Jakobsson H."/>
            <person name="Salva-Serra F."/>
            <person name="Thorell K."/>
            <person name="Gonzales-Siles L."/>
            <person name="Karlsson R."/>
            <person name="Boulund F."/>
            <person name="Engstrand L."/>
            <person name="Kristiansson E."/>
            <person name="Moore E."/>
        </authorList>
    </citation>
    <scope>NUCLEOTIDE SEQUENCE [LARGE SCALE GENOMIC DNA]</scope>
    <source>
        <strain evidence="3 4">CCUG 31170</strain>
    </source>
</reference>
<evidence type="ECO:0000256" key="1">
    <source>
        <dbReference type="ARBA" id="ARBA00022649"/>
    </source>
</evidence>
<dbReference type="AlphaFoldDB" id="A0A1T0B8T1"/>
<dbReference type="GO" id="GO:0006402">
    <property type="term" value="P:mRNA catabolic process"/>
    <property type="evidence" value="ECO:0007669"/>
    <property type="project" value="TreeGrafter"/>
</dbReference>
<dbReference type="SUPFAM" id="SSF143011">
    <property type="entry name" value="RelE-like"/>
    <property type="match status" value="1"/>
</dbReference>
<dbReference type="Gene3D" id="3.30.2310.20">
    <property type="entry name" value="RelE-like"/>
    <property type="match status" value="1"/>
</dbReference>
<dbReference type="PANTHER" id="PTHR40588">
    <property type="entry name" value="MRNA INTERFERASE TOXIN YAFQ"/>
    <property type="match status" value="1"/>
</dbReference>
<dbReference type="InterPro" id="IPR035093">
    <property type="entry name" value="RelE/ParE_toxin_dom_sf"/>
</dbReference>
<keyword evidence="4" id="KW-1185">Reference proteome</keyword>
<dbReference type="STRING" id="123822.B0188_02290"/>
<feature type="active site" description="Proton donor" evidence="2">
    <location>
        <position position="88"/>
    </location>
</feature>
<evidence type="ECO:0000313" key="4">
    <source>
        <dbReference type="Proteomes" id="UP000190023"/>
    </source>
</evidence>
<name>A0A1T0B8T1_9PAST</name>
<dbReference type="GO" id="GO:0004521">
    <property type="term" value="F:RNA endonuclease activity"/>
    <property type="evidence" value="ECO:0007669"/>
    <property type="project" value="TreeGrafter"/>
</dbReference>
<comment type="caution">
    <text evidence="3">The sequence shown here is derived from an EMBL/GenBank/DDBJ whole genome shotgun (WGS) entry which is preliminary data.</text>
</comment>
<organism evidence="3 4">
    <name type="scientific">[Haemophilus] felis</name>
    <dbReference type="NCBI Taxonomy" id="123822"/>
    <lineage>
        <taxon>Bacteria</taxon>
        <taxon>Pseudomonadati</taxon>
        <taxon>Pseudomonadota</taxon>
        <taxon>Gammaproteobacteria</taxon>
        <taxon>Pasteurellales</taxon>
        <taxon>Pasteurellaceae</taxon>
    </lineage>
</organism>
<dbReference type="Pfam" id="PF15738">
    <property type="entry name" value="YafQ_toxin"/>
    <property type="match status" value="1"/>
</dbReference>
<dbReference type="OrthoDB" id="7030467at2"/>
<dbReference type="EMBL" id="MUYB01000008">
    <property type="protein sequence ID" value="OOS06382.1"/>
    <property type="molecule type" value="Genomic_DNA"/>
</dbReference>
<protein>
    <submittedName>
        <fullName evidence="3">Addiction module toxin RelE</fullName>
    </submittedName>
</protein>
<evidence type="ECO:0000313" key="3">
    <source>
        <dbReference type="EMBL" id="OOS06382.1"/>
    </source>
</evidence>
<dbReference type="InterPro" id="IPR007712">
    <property type="entry name" value="RelE/ParE_toxin"/>
</dbReference>
<dbReference type="InterPro" id="IPR004386">
    <property type="entry name" value="Toxin_YafQ-like"/>
</dbReference>
<dbReference type="PANTHER" id="PTHR40588:SF1">
    <property type="entry name" value="MRNA INTERFERASE TOXIN YAFQ"/>
    <property type="match status" value="1"/>
</dbReference>
<keyword evidence="1" id="KW-1277">Toxin-antitoxin system</keyword>
<evidence type="ECO:0000256" key="2">
    <source>
        <dbReference type="PIRSR" id="PIRSR006156-1"/>
    </source>
</evidence>
<dbReference type="PIRSF" id="PIRSF006156">
    <property type="entry name" value="YafQ"/>
    <property type="match status" value="1"/>
</dbReference>
<gene>
    <name evidence="3" type="ORF">B0188_02290</name>
</gene>
<dbReference type="GO" id="GO:0006415">
    <property type="term" value="P:translational termination"/>
    <property type="evidence" value="ECO:0007669"/>
    <property type="project" value="TreeGrafter"/>
</dbReference>
<dbReference type="Proteomes" id="UP000190023">
    <property type="component" value="Unassembled WGS sequence"/>
</dbReference>
<dbReference type="NCBIfam" id="TIGR02385">
    <property type="entry name" value="RelE_StbE"/>
    <property type="match status" value="1"/>
</dbReference>
<proteinExistence type="predicted"/>
<accession>A0A1T0B8T1</accession>